<dbReference type="InterPro" id="IPR000160">
    <property type="entry name" value="GGDEF_dom"/>
</dbReference>
<dbReference type="Pfam" id="PF00563">
    <property type="entry name" value="EAL"/>
    <property type="match status" value="1"/>
</dbReference>
<evidence type="ECO:0000313" key="6">
    <source>
        <dbReference type="Proteomes" id="UP000557688"/>
    </source>
</evidence>
<keyword evidence="2" id="KW-0812">Transmembrane</keyword>
<dbReference type="RefSeq" id="WP_183275219.1">
    <property type="nucleotide sequence ID" value="NZ_JACHXV010000007.1"/>
</dbReference>
<dbReference type="Pfam" id="PF00990">
    <property type="entry name" value="GGDEF"/>
    <property type="match status" value="1"/>
</dbReference>
<evidence type="ECO:0000256" key="1">
    <source>
        <dbReference type="SAM" id="MobiDB-lite"/>
    </source>
</evidence>
<dbReference type="InterPro" id="IPR035919">
    <property type="entry name" value="EAL_sf"/>
</dbReference>
<gene>
    <name evidence="5" type="ORF">FHR90_002166</name>
</gene>
<feature type="transmembrane region" description="Helical" evidence="2">
    <location>
        <begin position="12"/>
        <end position="32"/>
    </location>
</feature>
<dbReference type="SUPFAM" id="SSF55785">
    <property type="entry name" value="PYP-like sensor domain (PAS domain)"/>
    <property type="match status" value="1"/>
</dbReference>
<dbReference type="InterPro" id="IPR029787">
    <property type="entry name" value="Nucleotide_cyclase"/>
</dbReference>
<dbReference type="InterPro" id="IPR035965">
    <property type="entry name" value="PAS-like_dom_sf"/>
</dbReference>
<dbReference type="PANTHER" id="PTHR44757:SF2">
    <property type="entry name" value="BIOFILM ARCHITECTURE MAINTENANCE PROTEIN MBAA"/>
    <property type="match status" value="1"/>
</dbReference>
<dbReference type="InterPro" id="IPR001633">
    <property type="entry name" value="EAL_dom"/>
</dbReference>
<dbReference type="SUPFAM" id="SSF141868">
    <property type="entry name" value="EAL domain-like"/>
    <property type="match status" value="1"/>
</dbReference>
<dbReference type="InterPro" id="IPR043128">
    <property type="entry name" value="Rev_trsase/Diguanyl_cyclase"/>
</dbReference>
<feature type="transmembrane region" description="Helical" evidence="2">
    <location>
        <begin position="44"/>
        <end position="64"/>
    </location>
</feature>
<keyword evidence="6" id="KW-1185">Reference proteome</keyword>
<feature type="transmembrane region" description="Helical" evidence="2">
    <location>
        <begin position="76"/>
        <end position="93"/>
    </location>
</feature>
<feature type="domain" description="EAL" evidence="3">
    <location>
        <begin position="470"/>
        <end position="719"/>
    </location>
</feature>
<dbReference type="InterPro" id="IPR052155">
    <property type="entry name" value="Biofilm_reg_signaling"/>
</dbReference>
<dbReference type="Proteomes" id="UP000557688">
    <property type="component" value="Unassembled WGS sequence"/>
</dbReference>
<dbReference type="Gene3D" id="3.30.70.270">
    <property type="match status" value="1"/>
</dbReference>
<reference evidence="5 6" key="1">
    <citation type="submission" date="2020-08" db="EMBL/GenBank/DDBJ databases">
        <title>Genomic Encyclopedia of Type Strains, Phase III (KMG-III): the genomes of soil and plant-associated and newly described type strains.</title>
        <authorList>
            <person name="Whitman W."/>
        </authorList>
    </citation>
    <scope>NUCLEOTIDE SEQUENCE [LARGE SCALE GENOMIC DNA]</scope>
    <source>
        <strain evidence="5 6">CECT 8088</strain>
    </source>
</reference>
<dbReference type="Gene3D" id="3.20.20.450">
    <property type="entry name" value="EAL domain"/>
    <property type="match status" value="1"/>
</dbReference>
<feature type="transmembrane region" description="Helical" evidence="2">
    <location>
        <begin position="105"/>
        <end position="127"/>
    </location>
</feature>
<feature type="transmembrane region" description="Helical" evidence="2">
    <location>
        <begin position="147"/>
        <end position="168"/>
    </location>
</feature>
<keyword evidence="2" id="KW-1133">Transmembrane helix</keyword>
<sequence length="759" mass="82016">MFPKLVLDVPARWLAGSLVFSLVGASASGTVLRGGQHSARNAMLAGSILACGISCMILTALAGLVRPFALAYDLRSVLLVMLIGSTLCCFSLWEATRPLAGVRRVLPCLLLGLAIFVLILGSLGSILPFEQWMTAALRPDQIATMPVAIVAGAEAIVVLLLSLTGSLIDNRAAARDRREADRLRQLADSTFEGILVVSRGRILDANRALGALLGIDIATLREQPISRLLPDSIDPATWQQAANELSPVATSLRSSNDTTIPVEILGRNIVYGHIDAQVIAVRDIRERTESEARIRFLAEHDALTGLPNRRLFNEKLQSSLTGAAVSGTRFALFRLDLDSFKTINDTLGHNAGDELLSHVARTLRACVGSSDFIARIGGDEFVALRAPLSDTKDALDLAQQFLGGLAEPLILNQKRVQISTSIGVSIYPVHGMDAESLLSTADIALYRAKSNGRGRVCVFEVGMNAEQDRCRELERELHGAIAAGGLSLLFQPLFRPDGDLVCFEALLRWTHMVHGAISPAEFIPLAESSELIVPIGAWVLQTACQEAVAWPCDQRVAVNISAVQLLSEDFVTTVSQALSTTGLAPERLELEVTESVLIENTDQTLTVLSALRALGLRLVLDDFGTGYSSLSYLHRFRFDKLKLDRSFVQRLDTDEDARTIVRAMISMSKDLGLEVTAEGVETPAQLAALRELGCDELQGFLLGRPMPKSRIRMLIMRHHTARAADDLTPLLVMETGDEAPDAPADGANSVDHTPQALGV</sequence>
<evidence type="ECO:0000313" key="5">
    <source>
        <dbReference type="EMBL" id="MBB3174325.1"/>
    </source>
</evidence>
<dbReference type="PROSITE" id="PS50887">
    <property type="entry name" value="GGDEF"/>
    <property type="match status" value="1"/>
</dbReference>
<dbReference type="InterPro" id="IPR000014">
    <property type="entry name" value="PAS"/>
</dbReference>
<comment type="caution">
    <text evidence="5">The sequence shown here is derived from an EMBL/GenBank/DDBJ whole genome shotgun (WGS) entry which is preliminary data.</text>
</comment>
<organism evidence="5 6">
    <name type="scientific">Endobacter medicaginis</name>
    <dbReference type="NCBI Taxonomy" id="1181271"/>
    <lineage>
        <taxon>Bacteria</taxon>
        <taxon>Pseudomonadati</taxon>
        <taxon>Pseudomonadota</taxon>
        <taxon>Alphaproteobacteria</taxon>
        <taxon>Acetobacterales</taxon>
        <taxon>Acetobacteraceae</taxon>
        <taxon>Endobacter</taxon>
    </lineage>
</organism>
<dbReference type="Gene3D" id="3.30.450.20">
    <property type="entry name" value="PAS domain"/>
    <property type="match status" value="1"/>
</dbReference>
<dbReference type="SMART" id="SM00091">
    <property type="entry name" value="PAS"/>
    <property type="match status" value="1"/>
</dbReference>
<evidence type="ECO:0000256" key="2">
    <source>
        <dbReference type="SAM" id="Phobius"/>
    </source>
</evidence>
<name>A0A839V0F3_9PROT</name>
<dbReference type="GO" id="GO:0003824">
    <property type="term" value="F:catalytic activity"/>
    <property type="evidence" value="ECO:0007669"/>
    <property type="project" value="UniProtKB-ARBA"/>
</dbReference>
<evidence type="ECO:0000259" key="4">
    <source>
        <dbReference type="PROSITE" id="PS50887"/>
    </source>
</evidence>
<dbReference type="NCBIfam" id="TIGR00254">
    <property type="entry name" value="GGDEF"/>
    <property type="match status" value="1"/>
</dbReference>
<proteinExistence type="predicted"/>
<dbReference type="AlphaFoldDB" id="A0A839V0F3"/>
<dbReference type="SMART" id="SM00267">
    <property type="entry name" value="GGDEF"/>
    <property type="match status" value="1"/>
</dbReference>
<dbReference type="PANTHER" id="PTHR44757">
    <property type="entry name" value="DIGUANYLATE CYCLASE DGCP"/>
    <property type="match status" value="1"/>
</dbReference>
<dbReference type="NCBIfam" id="TIGR00229">
    <property type="entry name" value="sensory_box"/>
    <property type="match status" value="1"/>
</dbReference>
<dbReference type="CDD" id="cd01948">
    <property type="entry name" value="EAL"/>
    <property type="match status" value="1"/>
</dbReference>
<dbReference type="CDD" id="cd00130">
    <property type="entry name" value="PAS"/>
    <property type="match status" value="1"/>
</dbReference>
<dbReference type="FunFam" id="3.30.70.270:FF:000001">
    <property type="entry name" value="Diguanylate cyclase domain protein"/>
    <property type="match status" value="1"/>
</dbReference>
<dbReference type="SMART" id="SM00052">
    <property type="entry name" value="EAL"/>
    <property type="match status" value="1"/>
</dbReference>
<feature type="domain" description="GGDEF" evidence="4">
    <location>
        <begin position="328"/>
        <end position="461"/>
    </location>
</feature>
<protein>
    <submittedName>
        <fullName evidence="5">Diguanylate cyclase (GGDEF)-like protein/PAS domain S-box-containing protein</fullName>
    </submittedName>
</protein>
<dbReference type="PROSITE" id="PS50883">
    <property type="entry name" value="EAL"/>
    <property type="match status" value="1"/>
</dbReference>
<accession>A0A839V0F3</accession>
<evidence type="ECO:0000259" key="3">
    <source>
        <dbReference type="PROSITE" id="PS50883"/>
    </source>
</evidence>
<dbReference type="EMBL" id="JACHXV010000007">
    <property type="protein sequence ID" value="MBB3174325.1"/>
    <property type="molecule type" value="Genomic_DNA"/>
</dbReference>
<dbReference type="Pfam" id="PF13188">
    <property type="entry name" value="PAS_8"/>
    <property type="match status" value="1"/>
</dbReference>
<keyword evidence="2" id="KW-0472">Membrane</keyword>
<dbReference type="SUPFAM" id="SSF55073">
    <property type="entry name" value="Nucleotide cyclase"/>
    <property type="match status" value="1"/>
</dbReference>
<dbReference type="CDD" id="cd01949">
    <property type="entry name" value="GGDEF"/>
    <property type="match status" value="1"/>
</dbReference>
<feature type="region of interest" description="Disordered" evidence="1">
    <location>
        <begin position="736"/>
        <end position="759"/>
    </location>
</feature>